<evidence type="ECO:0000256" key="5">
    <source>
        <dbReference type="ARBA" id="ARBA00022692"/>
    </source>
</evidence>
<feature type="transmembrane region" description="Helical" evidence="11">
    <location>
        <begin position="184"/>
        <end position="204"/>
    </location>
</feature>
<comment type="similarity">
    <text evidence="2">Belongs to the RLP family.</text>
</comment>
<keyword evidence="4" id="KW-0433">Leucine-rich repeat</keyword>
<keyword evidence="9" id="KW-0675">Receptor</keyword>
<evidence type="ECO:0000313" key="13">
    <source>
        <dbReference type="RefSeq" id="XP_015888415.2"/>
    </source>
</evidence>
<dbReference type="Pfam" id="PF00560">
    <property type="entry name" value="LRR_1"/>
    <property type="match status" value="3"/>
</dbReference>
<evidence type="ECO:0000313" key="12">
    <source>
        <dbReference type="Proteomes" id="UP001652623"/>
    </source>
</evidence>
<dbReference type="SUPFAM" id="SSF52058">
    <property type="entry name" value="L domain-like"/>
    <property type="match status" value="1"/>
</dbReference>
<gene>
    <name evidence="13" type="primary">LOC107423384</name>
</gene>
<organism evidence="12 13">
    <name type="scientific">Ziziphus jujuba</name>
    <name type="common">Chinese jujube</name>
    <name type="synonym">Ziziphus sativa</name>
    <dbReference type="NCBI Taxonomy" id="326968"/>
    <lineage>
        <taxon>Eukaryota</taxon>
        <taxon>Viridiplantae</taxon>
        <taxon>Streptophyta</taxon>
        <taxon>Embryophyta</taxon>
        <taxon>Tracheophyta</taxon>
        <taxon>Spermatophyta</taxon>
        <taxon>Magnoliopsida</taxon>
        <taxon>eudicotyledons</taxon>
        <taxon>Gunneridae</taxon>
        <taxon>Pentapetalae</taxon>
        <taxon>rosids</taxon>
        <taxon>fabids</taxon>
        <taxon>Rosales</taxon>
        <taxon>Rhamnaceae</taxon>
        <taxon>Paliureae</taxon>
        <taxon>Ziziphus</taxon>
    </lineage>
</organism>
<evidence type="ECO:0000256" key="7">
    <source>
        <dbReference type="ARBA" id="ARBA00022989"/>
    </source>
</evidence>
<dbReference type="PANTHER" id="PTHR27004">
    <property type="entry name" value="RECEPTOR-LIKE PROTEIN 12 ISOFORM X1"/>
    <property type="match status" value="1"/>
</dbReference>
<keyword evidence="3" id="KW-1003">Cell membrane</keyword>
<name>A0A6P4AQC4_ZIZJJ</name>
<keyword evidence="6" id="KW-0677">Repeat</keyword>
<evidence type="ECO:0000256" key="10">
    <source>
        <dbReference type="ARBA" id="ARBA00023180"/>
    </source>
</evidence>
<proteinExistence type="inferred from homology"/>
<dbReference type="PANTHER" id="PTHR27004:SF428">
    <property type="entry name" value="OS01G0160600 PROTEIN"/>
    <property type="match status" value="1"/>
</dbReference>
<evidence type="ECO:0000256" key="4">
    <source>
        <dbReference type="ARBA" id="ARBA00022614"/>
    </source>
</evidence>
<evidence type="ECO:0000256" key="8">
    <source>
        <dbReference type="ARBA" id="ARBA00023136"/>
    </source>
</evidence>
<evidence type="ECO:0000256" key="9">
    <source>
        <dbReference type="ARBA" id="ARBA00023170"/>
    </source>
</evidence>
<keyword evidence="7 11" id="KW-1133">Transmembrane helix</keyword>
<evidence type="ECO:0000256" key="2">
    <source>
        <dbReference type="ARBA" id="ARBA00009592"/>
    </source>
</evidence>
<dbReference type="AlphaFoldDB" id="A0A6P4AQC4"/>
<evidence type="ECO:0000256" key="11">
    <source>
        <dbReference type="SAM" id="Phobius"/>
    </source>
</evidence>
<keyword evidence="12" id="KW-1185">Reference proteome</keyword>
<keyword evidence="8 11" id="KW-0472">Membrane</keyword>
<dbReference type="GeneID" id="107423384"/>
<dbReference type="InterPro" id="IPR032675">
    <property type="entry name" value="LRR_dom_sf"/>
</dbReference>
<evidence type="ECO:0000256" key="6">
    <source>
        <dbReference type="ARBA" id="ARBA00022737"/>
    </source>
</evidence>
<keyword evidence="5 11" id="KW-0812">Transmembrane</keyword>
<dbReference type="GO" id="GO:0005886">
    <property type="term" value="C:plasma membrane"/>
    <property type="evidence" value="ECO:0007669"/>
    <property type="project" value="UniProtKB-SubCell"/>
</dbReference>
<comment type="subcellular location">
    <subcellularLocation>
        <location evidence="1">Cell membrane</location>
        <topology evidence="1">Single-pass type I membrane protein</topology>
    </subcellularLocation>
</comment>
<sequence length="210" mass="23685">MKDPDTDQLEYIGEYYYQDSVILVVKGFFTEFVKIQTIFTTIDFSKNKFQGEIPRLIGKLKSLKGLNFSHNNLIGSIPSSFGNLSNLEWLDLSSNELVGEIPQQLTYMISLSALNLLRNRLVGPVPCGKQFDTFDNNSYSENLGLCGFPLSKMCGNNNEPQQSPSPNIQEEGGWKEMHGFEWKIILMGYGCGVVIEISMGYIVLSDKDWL</sequence>
<dbReference type="InterPro" id="IPR001611">
    <property type="entry name" value="Leu-rich_rpt"/>
</dbReference>
<evidence type="ECO:0000256" key="1">
    <source>
        <dbReference type="ARBA" id="ARBA00004251"/>
    </source>
</evidence>
<accession>A0A6P4AQC4</accession>
<evidence type="ECO:0000256" key="3">
    <source>
        <dbReference type="ARBA" id="ARBA00022475"/>
    </source>
</evidence>
<dbReference type="KEGG" id="zju:107423384"/>
<dbReference type="RefSeq" id="XP_015888415.2">
    <property type="nucleotide sequence ID" value="XM_016032929.2"/>
</dbReference>
<dbReference type="InParanoid" id="A0A6P4AQC4"/>
<reference evidence="13" key="1">
    <citation type="submission" date="2025-08" db="UniProtKB">
        <authorList>
            <consortium name="RefSeq"/>
        </authorList>
    </citation>
    <scope>IDENTIFICATION</scope>
    <source>
        <tissue evidence="13">Seedling</tissue>
    </source>
</reference>
<dbReference type="Gene3D" id="3.80.10.10">
    <property type="entry name" value="Ribonuclease Inhibitor"/>
    <property type="match status" value="1"/>
</dbReference>
<protein>
    <submittedName>
        <fullName evidence="13">Receptor-like protein 33</fullName>
    </submittedName>
</protein>
<keyword evidence="10" id="KW-0325">Glycoprotein</keyword>
<dbReference type="Proteomes" id="UP001652623">
    <property type="component" value="Chromosome 3"/>
</dbReference>